<feature type="compositionally biased region" description="Low complexity" evidence="1">
    <location>
        <begin position="15"/>
        <end position="40"/>
    </location>
</feature>
<proteinExistence type="predicted"/>
<dbReference type="Proteomes" id="UP000516260">
    <property type="component" value="Chromosome 7"/>
</dbReference>
<feature type="compositionally biased region" description="Pro residues" evidence="1">
    <location>
        <begin position="98"/>
        <end position="109"/>
    </location>
</feature>
<dbReference type="AlphaFoldDB" id="A0A4Z2B3Y5"/>
<gene>
    <name evidence="2" type="ORF">fugu_006749</name>
</gene>
<sequence length="109" mass="11145">MTGFVLCCAMYMDRSSLTRGPSSSSSSSPSLLAKSLSLEPPCSPCVHQEVLETDEQQQPGSEPGPSSSPGPASLEGRCGPGSDTGPPELPAATTTPPSRRPPLPGPKPQ</sequence>
<organism evidence="2 3">
    <name type="scientific">Takifugu bimaculatus</name>
    <dbReference type="NCBI Taxonomy" id="433685"/>
    <lineage>
        <taxon>Eukaryota</taxon>
        <taxon>Metazoa</taxon>
        <taxon>Chordata</taxon>
        <taxon>Craniata</taxon>
        <taxon>Vertebrata</taxon>
        <taxon>Euteleostomi</taxon>
        <taxon>Actinopterygii</taxon>
        <taxon>Neopterygii</taxon>
        <taxon>Teleostei</taxon>
        <taxon>Neoteleostei</taxon>
        <taxon>Acanthomorphata</taxon>
        <taxon>Eupercaria</taxon>
        <taxon>Tetraodontiformes</taxon>
        <taxon>Tetradontoidea</taxon>
        <taxon>Tetraodontidae</taxon>
        <taxon>Takifugu</taxon>
    </lineage>
</organism>
<feature type="region of interest" description="Disordered" evidence="1">
    <location>
        <begin position="15"/>
        <end position="109"/>
    </location>
</feature>
<protein>
    <submittedName>
        <fullName evidence="2">Uncharacterized protein</fullName>
    </submittedName>
</protein>
<feature type="compositionally biased region" description="Low complexity" evidence="1">
    <location>
        <begin position="56"/>
        <end position="76"/>
    </location>
</feature>
<reference evidence="2 3" key="1">
    <citation type="submission" date="2019-04" db="EMBL/GenBank/DDBJ databases">
        <title>The sequence and de novo assembly of Takifugu bimaculatus genome using PacBio and Hi-C technologies.</title>
        <authorList>
            <person name="Xu P."/>
            <person name="Liu B."/>
            <person name="Zhou Z."/>
        </authorList>
    </citation>
    <scope>NUCLEOTIDE SEQUENCE [LARGE SCALE GENOMIC DNA]</scope>
    <source>
        <strain evidence="2">TB-2018</strain>
        <tissue evidence="2">Muscle</tissue>
    </source>
</reference>
<evidence type="ECO:0000313" key="2">
    <source>
        <dbReference type="EMBL" id="TNM86519.1"/>
    </source>
</evidence>
<keyword evidence="3" id="KW-1185">Reference proteome</keyword>
<feature type="compositionally biased region" description="Low complexity" evidence="1">
    <location>
        <begin position="84"/>
        <end position="97"/>
    </location>
</feature>
<dbReference type="EMBL" id="SWLE01000020">
    <property type="protein sequence ID" value="TNM86519.1"/>
    <property type="molecule type" value="Genomic_DNA"/>
</dbReference>
<name>A0A4Z2B3Y5_9TELE</name>
<feature type="non-terminal residue" evidence="2">
    <location>
        <position position="1"/>
    </location>
</feature>
<evidence type="ECO:0000313" key="3">
    <source>
        <dbReference type="Proteomes" id="UP000516260"/>
    </source>
</evidence>
<comment type="caution">
    <text evidence="2">The sequence shown here is derived from an EMBL/GenBank/DDBJ whole genome shotgun (WGS) entry which is preliminary data.</text>
</comment>
<accession>A0A4Z2B3Y5</accession>
<evidence type="ECO:0000256" key="1">
    <source>
        <dbReference type="SAM" id="MobiDB-lite"/>
    </source>
</evidence>